<dbReference type="RefSeq" id="WP_125971224.1">
    <property type="nucleotide sequence ID" value="NZ_CP034433.1"/>
</dbReference>
<accession>A0A3S8ZP62</accession>
<organism evidence="1 2">
    <name type="scientific">Iodobacter ciconiae</name>
    <dbReference type="NCBI Taxonomy" id="2496266"/>
    <lineage>
        <taxon>Bacteria</taxon>
        <taxon>Pseudomonadati</taxon>
        <taxon>Pseudomonadota</taxon>
        <taxon>Betaproteobacteria</taxon>
        <taxon>Neisseriales</taxon>
        <taxon>Chitinibacteraceae</taxon>
        <taxon>Iodobacter</taxon>
    </lineage>
</organism>
<gene>
    <name evidence="1" type="ORF">EJO50_01345</name>
</gene>
<dbReference type="AlphaFoldDB" id="A0A3S8ZP62"/>
<protein>
    <submittedName>
        <fullName evidence="1">Uncharacterized protein</fullName>
    </submittedName>
</protein>
<name>A0A3S8ZP62_9NEIS</name>
<dbReference type="EMBL" id="CP034433">
    <property type="protein sequence ID" value="AZN35250.1"/>
    <property type="molecule type" value="Genomic_DNA"/>
</dbReference>
<dbReference type="OrthoDB" id="6896040at2"/>
<dbReference type="Proteomes" id="UP000282438">
    <property type="component" value="Chromosome"/>
</dbReference>
<sequence>MNTKISKKIIMALFFILLVTMAFLIGTNKIMNKEPSGISIQSPMLIESPEEGAYYLLPKNTTLYFKKSMPEGYSQYALYLNYKGPEIQGEKTEGISPTWIYSPEKEDVTDLIKKYPLTKEQLKSLLKINQFTKNELIEIINSL</sequence>
<dbReference type="KEGG" id="iod:EJO50_01345"/>
<proteinExistence type="predicted"/>
<reference evidence="1 2" key="1">
    <citation type="submission" date="2018-12" db="EMBL/GenBank/DDBJ databases">
        <title>Complete genome sequence of Iodobacter sp. H11R3.</title>
        <authorList>
            <person name="Bae J.-W."/>
        </authorList>
    </citation>
    <scope>NUCLEOTIDE SEQUENCE [LARGE SCALE GENOMIC DNA]</scope>
    <source>
        <strain evidence="1 2">H11R3</strain>
    </source>
</reference>
<keyword evidence="2" id="KW-1185">Reference proteome</keyword>
<evidence type="ECO:0000313" key="2">
    <source>
        <dbReference type="Proteomes" id="UP000282438"/>
    </source>
</evidence>
<evidence type="ECO:0000313" key="1">
    <source>
        <dbReference type="EMBL" id="AZN35250.1"/>
    </source>
</evidence>